<gene>
    <name evidence="1" type="ORF">A0H81_03321</name>
</gene>
<proteinExistence type="predicted"/>
<dbReference type="Proteomes" id="UP000092993">
    <property type="component" value="Unassembled WGS sequence"/>
</dbReference>
<feature type="non-terminal residue" evidence="1">
    <location>
        <position position="1"/>
    </location>
</feature>
<name>A0A1C7MP11_GRIFR</name>
<sequence length="153" mass="16838">SQIPKVSPAIPSHPREIFFPTALAHFPSFTHEVRTVHYLEAIRGVRRGAKLVQSLVNIDPSEIDALKPPVIAILASTAVTHLLKRTGALHLFVSGEPSVHELAKAALDDIEQAEVQVHSMLVFEDFFSAEVDAKSENDLAPAQPVTNDWEARY</sequence>
<dbReference type="OrthoDB" id="429813at2759"/>
<keyword evidence="2" id="KW-1185">Reference proteome</keyword>
<dbReference type="EMBL" id="LUGG01000003">
    <property type="protein sequence ID" value="OBZ76704.1"/>
    <property type="molecule type" value="Genomic_DNA"/>
</dbReference>
<accession>A0A1C7MP11</accession>
<organism evidence="1 2">
    <name type="scientific">Grifola frondosa</name>
    <name type="common">Maitake</name>
    <name type="synonym">Polyporus frondosus</name>
    <dbReference type="NCBI Taxonomy" id="5627"/>
    <lineage>
        <taxon>Eukaryota</taxon>
        <taxon>Fungi</taxon>
        <taxon>Dikarya</taxon>
        <taxon>Basidiomycota</taxon>
        <taxon>Agaricomycotina</taxon>
        <taxon>Agaricomycetes</taxon>
        <taxon>Polyporales</taxon>
        <taxon>Grifolaceae</taxon>
        <taxon>Grifola</taxon>
    </lineage>
</organism>
<protein>
    <submittedName>
        <fullName evidence="1">Uncharacterized protein</fullName>
    </submittedName>
</protein>
<evidence type="ECO:0000313" key="2">
    <source>
        <dbReference type="Proteomes" id="UP000092993"/>
    </source>
</evidence>
<feature type="non-terminal residue" evidence="1">
    <location>
        <position position="153"/>
    </location>
</feature>
<evidence type="ECO:0000313" key="1">
    <source>
        <dbReference type="EMBL" id="OBZ76704.1"/>
    </source>
</evidence>
<reference evidence="1 2" key="1">
    <citation type="submission" date="2016-03" db="EMBL/GenBank/DDBJ databases">
        <title>Whole genome sequencing of Grifola frondosa 9006-11.</title>
        <authorList>
            <person name="Min B."/>
            <person name="Park H."/>
            <person name="Kim J.-G."/>
            <person name="Cho H."/>
            <person name="Oh Y.-L."/>
            <person name="Kong W.-S."/>
            <person name="Choi I.-G."/>
        </authorList>
    </citation>
    <scope>NUCLEOTIDE SEQUENCE [LARGE SCALE GENOMIC DNA]</scope>
    <source>
        <strain evidence="1 2">9006-11</strain>
    </source>
</reference>
<dbReference type="AlphaFoldDB" id="A0A1C7MP11"/>
<comment type="caution">
    <text evidence="1">The sequence shown here is derived from an EMBL/GenBank/DDBJ whole genome shotgun (WGS) entry which is preliminary data.</text>
</comment>